<dbReference type="SUPFAM" id="SSF102114">
    <property type="entry name" value="Radical SAM enzymes"/>
    <property type="match status" value="1"/>
</dbReference>
<dbReference type="Gene3D" id="3.20.20.70">
    <property type="entry name" value="Aldolase class I"/>
    <property type="match status" value="1"/>
</dbReference>
<dbReference type="PANTHER" id="PTHR42836">
    <property type="entry name" value="7-CARBOXY-7-DEAZAGUANINE SYNTHASE"/>
    <property type="match status" value="1"/>
</dbReference>
<dbReference type="InterPro" id="IPR007197">
    <property type="entry name" value="rSAM"/>
</dbReference>
<evidence type="ECO:0000313" key="11">
    <source>
        <dbReference type="Proteomes" id="UP000198838"/>
    </source>
</evidence>
<dbReference type="InterPro" id="IPR024924">
    <property type="entry name" value="7-CO-7-deazaguanine_synth-like"/>
</dbReference>
<dbReference type="InterPro" id="IPR013785">
    <property type="entry name" value="Aldolase_TIM"/>
</dbReference>
<feature type="binding site" evidence="8">
    <location>
        <position position="33"/>
    </location>
    <ligand>
        <name>[4Fe-4S] cluster</name>
        <dbReference type="ChEBI" id="CHEBI:49883"/>
        <note>4Fe-4S-S-AdoMet</note>
    </ligand>
</feature>
<dbReference type="SFLD" id="SFLDS00029">
    <property type="entry name" value="Radical_SAM"/>
    <property type="match status" value="1"/>
</dbReference>
<keyword evidence="5 8" id="KW-0408">Iron</keyword>
<comment type="function">
    <text evidence="8">Catalyzes the complex heterocyclic radical-mediated conversion of 6-carboxy-5,6,7,8-tetrahydropterin (CPH4) to 7-carboxy-7-deazaguanine (CDG), a step common to the biosynthetic pathways of all 7-deazapurine-containing compounds.</text>
</comment>
<comment type="catalytic activity">
    <reaction evidence="8">
        <text>6-carboxy-5,6,7,8-tetrahydropterin + H(+) = 7-carboxy-7-carbaguanine + NH4(+)</text>
        <dbReference type="Rhea" id="RHEA:27974"/>
        <dbReference type="ChEBI" id="CHEBI:15378"/>
        <dbReference type="ChEBI" id="CHEBI:28938"/>
        <dbReference type="ChEBI" id="CHEBI:61032"/>
        <dbReference type="ChEBI" id="CHEBI:61036"/>
        <dbReference type="EC" id="4.3.99.3"/>
    </reaction>
</comment>
<keyword evidence="8" id="KW-0671">Queuosine biosynthesis</keyword>
<evidence type="ECO:0000256" key="8">
    <source>
        <dbReference type="HAMAP-Rule" id="MF_00917"/>
    </source>
</evidence>
<feature type="binding site" evidence="8">
    <location>
        <position position="73"/>
    </location>
    <ligand>
        <name>S-adenosyl-L-methionine</name>
        <dbReference type="ChEBI" id="CHEBI:59789"/>
    </ligand>
</feature>
<feature type="binding site" evidence="8">
    <location>
        <position position="36"/>
    </location>
    <ligand>
        <name>[4Fe-4S] cluster</name>
        <dbReference type="ChEBI" id="CHEBI:49883"/>
        <note>4Fe-4S-S-AdoMet</note>
    </ligand>
</feature>
<evidence type="ECO:0000256" key="7">
    <source>
        <dbReference type="ARBA" id="ARBA00023239"/>
    </source>
</evidence>
<dbReference type="Pfam" id="PF04055">
    <property type="entry name" value="Radical_SAM"/>
    <property type="match status" value="1"/>
</dbReference>
<feature type="binding site" evidence="8">
    <location>
        <position position="38"/>
    </location>
    <ligand>
        <name>Mg(2+)</name>
        <dbReference type="ChEBI" id="CHEBI:18420"/>
    </ligand>
</feature>
<gene>
    <name evidence="8" type="primary">queE</name>
    <name evidence="10" type="ORF">SAMN05216249_11156</name>
</gene>
<dbReference type="AlphaFoldDB" id="A0A1I0YX15"/>
<dbReference type="Proteomes" id="UP000198838">
    <property type="component" value="Unassembled WGS sequence"/>
</dbReference>
<comment type="cofactor">
    <cofactor evidence="8">
        <name>[4Fe-4S] cluster</name>
        <dbReference type="ChEBI" id="CHEBI:49883"/>
    </cofactor>
    <text evidence="8">Binds 1 [4Fe-4S] cluster. The cluster is coordinated with 3 cysteines and an exchangeable S-adenosyl-L-methionine.</text>
</comment>
<feature type="domain" description="Radical SAM core" evidence="9">
    <location>
        <begin position="16"/>
        <end position="219"/>
    </location>
</feature>
<dbReference type="GO" id="GO:0016840">
    <property type="term" value="F:carbon-nitrogen lyase activity"/>
    <property type="evidence" value="ECO:0007669"/>
    <property type="project" value="UniProtKB-UniRule"/>
</dbReference>
<keyword evidence="2 8" id="KW-0949">S-adenosyl-L-methionine</keyword>
<dbReference type="RefSeq" id="WP_330392046.1">
    <property type="nucleotide sequence ID" value="NZ_FOJY01000011.1"/>
</dbReference>
<comment type="similarity">
    <text evidence="8">Belongs to the radical SAM superfamily. 7-carboxy-7-deazaguanine synthase family.</text>
</comment>
<feature type="binding site" evidence="8">
    <location>
        <position position="25"/>
    </location>
    <ligand>
        <name>substrate</name>
    </ligand>
</feature>
<dbReference type="InterPro" id="IPR058240">
    <property type="entry name" value="rSAM_sf"/>
</dbReference>
<organism evidence="10 11">
    <name type="scientific">Acetitomaculum ruminis DSM 5522</name>
    <dbReference type="NCBI Taxonomy" id="1120918"/>
    <lineage>
        <taxon>Bacteria</taxon>
        <taxon>Bacillati</taxon>
        <taxon>Bacillota</taxon>
        <taxon>Clostridia</taxon>
        <taxon>Lachnospirales</taxon>
        <taxon>Lachnospiraceae</taxon>
        <taxon>Acetitomaculum</taxon>
    </lineage>
</organism>
<evidence type="ECO:0000259" key="9">
    <source>
        <dbReference type="PROSITE" id="PS51918"/>
    </source>
</evidence>
<dbReference type="STRING" id="1120918.SAMN05216249_11156"/>
<dbReference type="HAMAP" id="MF_00917">
    <property type="entry name" value="QueE"/>
    <property type="match status" value="1"/>
</dbReference>
<dbReference type="GO" id="GO:0051539">
    <property type="term" value="F:4 iron, 4 sulfur cluster binding"/>
    <property type="evidence" value="ECO:0007669"/>
    <property type="project" value="UniProtKB-UniRule"/>
</dbReference>
<keyword evidence="6 8" id="KW-0411">Iron-sulfur</keyword>
<keyword evidence="3 8" id="KW-0479">Metal-binding</keyword>
<name>A0A1I0YX15_9FIRM</name>
<dbReference type="CDD" id="cd01335">
    <property type="entry name" value="Radical_SAM"/>
    <property type="match status" value="1"/>
</dbReference>
<reference evidence="10 11" key="1">
    <citation type="submission" date="2016-10" db="EMBL/GenBank/DDBJ databases">
        <authorList>
            <person name="de Groot N.N."/>
        </authorList>
    </citation>
    <scope>NUCLEOTIDE SEQUENCE [LARGE SCALE GENOMIC DNA]</scope>
    <source>
        <strain evidence="10 11">DSM 5522</strain>
    </source>
</reference>
<comment type="subunit">
    <text evidence="8">Homodimer.</text>
</comment>
<comment type="cofactor">
    <cofactor evidence="8">
        <name>Mg(2+)</name>
        <dbReference type="ChEBI" id="CHEBI:18420"/>
    </cofactor>
</comment>
<keyword evidence="1 8" id="KW-0004">4Fe-4S</keyword>
<dbReference type="GO" id="GO:0008616">
    <property type="term" value="P:tRNA queuosine(34) biosynthetic process"/>
    <property type="evidence" value="ECO:0007669"/>
    <property type="project" value="UniProtKB-UniRule"/>
</dbReference>
<sequence length="224" mass="25731">MKVVEKFISINGEGERAGELAAFIRFWGCNLACTYCDTKWANETSCPYEDLSPKDIYDYILSCNVTNVTLTGGEPLLQKDMIKLLEILLKDKSLHIEIETNGAVSIEKVAKLRDELNAYDNLSFTMDYKLISSGFEDAMILENFDYLKPVDIVKFVCESTDLERAAFVIEKYKLTDKCIVYLSPVFGKIELEEMVEFMKKNCMNKVRLQIQMHKVIWEPDKKGV</sequence>
<dbReference type="UniPathway" id="UPA00391"/>
<comment type="pathway">
    <text evidence="8">Purine metabolism; 7-cyano-7-deazaguanine biosynthesis.</text>
</comment>
<dbReference type="NCBIfam" id="TIGR03963">
    <property type="entry name" value="rSAM_QueE_Clost"/>
    <property type="match status" value="1"/>
</dbReference>
<accession>A0A1I0YX15</accession>
<dbReference type="PANTHER" id="PTHR42836:SF1">
    <property type="entry name" value="7-CARBOXY-7-DEAZAGUANINE SYNTHASE"/>
    <property type="match status" value="1"/>
</dbReference>
<feature type="binding site" evidence="8">
    <location>
        <position position="71"/>
    </location>
    <ligand>
        <name>substrate</name>
    </ligand>
</feature>
<dbReference type="PROSITE" id="PS51918">
    <property type="entry name" value="RADICAL_SAM"/>
    <property type="match status" value="1"/>
</dbReference>
<dbReference type="InterPro" id="IPR023868">
    <property type="entry name" value="7-CO-7-deazaGua_synth_put_Clo"/>
</dbReference>
<evidence type="ECO:0000256" key="6">
    <source>
        <dbReference type="ARBA" id="ARBA00023014"/>
    </source>
</evidence>
<feature type="binding site" evidence="8">
    <location>
        <begin position="10"/>
        <end position="12"/>
    </location>
    <ligand>
        <name>substrate</name>
    </ligand>
</feature>
<evidence type="ECO:0000256" key="2">
    <source>
        <dbReference type="ARBA" id="ARBA00022691"/>
    </source>
</evidence>
<comment type="caution">
    <text evidence="8">Lacks conserved residue(s) required for the propagation of feature annotation.</text>
</comment>
<dbReference type="PIRSF" id="PIRSF000370">
    <property type="entry name" value="QueE"/>
    <property type="match status" value="1"/>
</dbReference>
<protein>
    <recommendedName>
        <fullName evidence="8">7-carboxy-7-deazaguanine synthase</fullName>
        <shortName evidence="8">CDG synthase</shortName>
        <ecNumber evidence="8">4.3.99.3</ecNumber>
    </recommendedName>
    <alternativeName>
        <fullName evidence="8">Queuosine biosynthesis protein QueE</fullName>
    </alternativeName>
</protein>
<evidence type="ECO:0000256" key="1">
    <source>
        <dbReference type="ARBA" id="ARBA00022485"/>
    </source>
</evidence>
<feature type="binding site" evidence="8">
    <location>
        <begin position="35"/>
        <end position="37"/>
    </location>
    <ligand>
        <name>S-adenosyl-L-methionine</name>
        <dbReference type="ChEBI" id="CHEBI:59789"/>
    </ligand>
</feature>
<evidence type="ECO:0000256" key="4">
    <source>
        <dbReference type="ARBA" id="ARBA00022842"/>
    </source>
</evidence>
<evidence type="ECO:0000256" key="5">
    <source>
        <dbReference type="ARBA" id="ARBA00023004"/>
    </source>
</evidence>
<proteinExistence type="inferred from homology"/>
<dbReference type="EC" id="4.3.99.3" evidence="8"/>
<dbReference type="GO" id="GO:0000287">
    <property type="term" value="F:magnesium ion binding"/>
    <property type="evidence" value="ECO:0007669"/>
    <property type="project" value="UniProtKB-UniRule"/>
</dbReference>
<dbReference type="GO" id="GO:1904047">
    <property type="term" value="F:S-adenosyl-L-methionine binding"/>
    <property type="evidence" value="ECO:0007669"/>
    <property type="project" value="UniProtKB-UniRule"/>
</dbReference>
<keyword evidence="7 8" id="KW-0456">Lyase</keyword>
<dbReference type="EMBL" id="FOJY01000011">
    <property type="protein sequence ID" value="SFB16613.1"/>
    <property type="molecule type" value="Genomic_DNA"/>
</dbReference>
<keyword evidence="4 8" id="KW-0460">Magnesium</keyword>
<evidence type="ECO:0000256" key="3">
    <source>
        <dbReference type="ARBA" id="ARBA00022723"/>
    </source>
</evidence>
<keyword evidence="11" id="KW-1185">Reference proteome</keyword>
<feature type="binding site" evidence="8">
    <location>
        <position position="29"/>
    </location>
    <ligand>
        <name>[4Fe-4S] cluster</name>
        <dbReference type="ChEBI" id="CHEBI:49883"/>
        <note>4Fe-4S-S-AdoMet</note>
    </ligand>
</feature>
<comment type="cofactor">
    <cofactor evidence="8">
        <name>S-adenosyl-L-methionine</name>
        <dbReference type="ChEBI" id="CHEBI:59789"/>
    </cofactor>
    <text evidence="8">Binds 1 S-adenosyl-L-methionine per subunit.</text>
</comment>
<evidence type="ECO:0000313" key="10">
    <source>
        <dbReference type="EMBL" id="SFB16613.1"/>
    </source>
</evidence>